<reference evidence="1 2" key="1">
    <citation type="submission" date="2018-08" db="EMBL/GenBank/DDBJ databases">
        <title>Genome and evolution of the arbuscular mycorrhizal fungus Diversispora epigaea (formerly Glomus versiforme) and its bacterial endosymbionts.</title>
        <authorList>
            <person name="Sun X."/>
            <person name="Fei Z."/>
            <person name="Harrison M."/>
        </authorList>
    </citation>
    <scope>NUCLEOTIDE SEQUENCE [LARGE SCALE GENOMIC DNA]</scope>
    <source>
        <strain evidence="1 2">IT104</strain>
    </source>
</reference>
<name>A0A397J3D0_9GLOM</name>
<dbReference type="Proteomes" id="UP000266861">
    <property type="component" value="Unassembled WGS sequence"/>
</dbReference>
<sequence length="66" mass="7792">MNSSSLQKKVSRLQKLYMLNVPRFIDECWKDALIENSKKDRSTSPFSKFIPIIRRKMGKILLTQFS</sequence>
<evidence type="ECO:0000313" key="2">
    <source>
        <dbReference type="Proteomes" id="UP000266861"/>
    </source>
</evidence>
<dbReference type="AlphaFoldDB" id="A0A397J3D0"/>
<keyword evidence="2" id="KW-1185">Reference proteome</keyword>
<evidence type="ECO:0000313" key="1">
    <source>
        <dbReference type="EMBL" id="RHZ82809.1"/>
    </source>
</evidence>
<protein>
    <submittedName>
        <fullName evidence="1">Uncharacterized protein</fullName>
    </submittedName>
</protein>
<accession>A0A397J3D0</accession>
<gene>
    <name evidence="1" type="ORF">Glove_103g210</name>
</gene>
<organism evidence="1 2">
    <name type="scientific">Diversispora epigaea</name>
    <dbReference type="NCBI Taxonomy" id="1348612"/>
    <lineage>
        <taxon>Eukaryota</taxon>
        <taxon>Fungi</taxon>
        <taxon>Fungi incertae sedis</taxon>
        <taxon>Mucoromycota</taxon>
        <taxon>Glomeromycotina</taxon>
        <taxon>Glomeromycetes</taxon>
        <taxon>Diversisporales</taxon>
        <taxon>Diversisporaceae</taxon>
        <taxon>Diversispora</taxon>
    </lineage>
</organism>
<proteinExistence type="predicted"/>
<dbReference type="EMBL" id="PQFF01000096">
    <property type="protein sequence ID" value="RHZ82809.1"/>
    <property type="molecule type" value="Genomic_DNA"/>
</dbReference>
<comment type="caution">
    <text evidence="1">The sequence shown here is derived from an EMBL/GenBank/DDBJ whole genome shotgun (WGS) entry which is preliminary data.</text>
</comment>